<evidence type="ECO:0000256" key="2">
    <source>
        <dbReference type="SAM" id="SignalP"/>
    </source>
</evidence>
<dbReference type="EMBL" id="BRXW01000209">
    <property type="protein sequence ID" value="GMI14257.1"/>
    <property type="molecule type" value="Genomic_DNA"/>
</dbReference>
<feature type="signal peptide" evidence="2">
    <location>
        <begin position="1"/>
        <end position="15"/>
    </location>
</feature>
<name>A0A9W7FKK0_9STRA</name>
<feature type="compositionally biased region" description="Polar residues" evidence="1">
    <location>
        <begin position="149"/>
        <end position="168"/>
    </location>
</feature>
<evidence type="ECO:0000256" key="1">
    <source>
        <dbReference type="SAM" id="MobiDB-lite"/>
    </source>
</evidence>
<reference evidence="4" key="1">
    <citation type="journal article" date="2023" name="Commun. Biol.">
        <title>Genome analysis of Parmales, the sister group of diatoms, reveals the evolutionary specialization of diatoms from phago-mixotrophs to photoautotrophs.</title>
        <authorList>
            <person name="Ban H."/>
            <person name="Sato S."/>
            <person name="Yoshikawa S."/>
            <person name="Yamada K."/>
            <person name="Nakamura Y."/>
            <person name="Ichinomiya M."/>
            <person name="Sato N."/>
            <person name="Blanc-Mathieu R."/>
            <person name="Endo H."/>
            <person name="Kuwata A."/>
            <person name="Ogata H."/>
        </authorList>
    </citation>
    <scope>NUCLEOTIDE SEQUENCE [LARGE SCALE GENOMIC DNA]</scope>
    <source>
        <strain evidence="4">NIES 3700</strain>
    </source>
</reference>
<keyword evidence="2" id="KW-0732">Signal</keyword>
<evidence type="ECO:0000313" key="3">
    <source>
        <dbReference type="EMBL" id="GMI14257.1"/>
    </source>
</evidence>
<comment type="caution">
    <text evidence="3">The sequence shown here is derived from an EMBL/GenBank/DDBJ whole genome shotgun (WGS) entry which is preliminary data.</text>
</comment>
<feature type="region of interest" description="Disordered" evidence="1">
    <location>
        <begin position="149"/>
        <end position="190"/>
    </location>
</feature>
<gene>
    <name evidence="3" type="ORF">TrLO_g13077</name>
</gene>
<evidence type="ECO:0000313" key="4">
    <source>
        <dbReference type="Proteomes" id="UP001165122"/>
    </source>
</evidence>
<proteinExistence type="predicted"/>
<sequence length="190" mass="20254">MHILIASLLVTPLLEHPIANEPSYYDSNDSEDDSTMYSIRDTSRYAQHDSSNRTGVRRMKSSIASGRVAPTLGVGRQTTLSVTDASRFGLQASGVEGRQNTNTLSVTDISRFGVQARPTQGLSVSAAGRTTTGVTGLSVSDTSRFAYTNENSQGPTSQLSTVNSSQRAAPSIIDNSRFAYANENSQGPNS</sequence>
<dbReference type="AlphaFoldDB" id="A0A9W7FKK0"/>
<feature type="chain" id="PRO_5040885652" evidence="2">
    <location>
        <begin position="16"/>
        <end position="190"/>
    </location>
</feature>
<keyword evidence="4" id="KW-1185">Reference proteome</keyword>
<organism evidence="3 4">
    <name type="scientific">Triparma laevis f. longispina</name>
    <dbReference type="NCBI Taxonomy" id="1714387"/>
    <lineage>
        <taxon>Eukaryota</taxon>
        <taxon>Sar</taxon>
        <taxon>Stramenopiles</taxon>
        <taxon>Ochrophyta</taxon>
        <taxon>Bolidophyceae</taxon>
        <taxon>Parmales</taxon>
        <taxon>Triparmaceae</taxon>
        <taxon>Triparma</taxon>
    </lineage>
</organism>
<accession>A0A9W7FKK0</accession>
<protein>
    <submittedName>
        <fullName evidence="3">Uncharacterized protein</fullName>
    </submittedName>
</protein>
<dbReference type="Proteomes" id="UP001165122">
    <property type="component" value="Unassembled WGS sequence"/>
</dbReference>